<accession>A0A565CT92</accession>
<name>A0A565CT92_9BRAS</name>
<keyword evidence="2" id="KW-1185">Reference proteome</keyword>
<dbReference type="EMBL" id="CABITT030000008">
    <property type="protein sequence ID" value="VVB16973.1"/>
    <property type="molecule type" value="Genomic_DNA"/>
</dbReference>
<organism evidence="1 2">
    <name type="scientific">Arabis nemorensis</name>
    <dbReference type="NCBI Taxonomy" id="586526"/>
    <lineage>
        <taxon>Eukaryota</taxon>
        <taxon>Viridiplantae</taxon>
        <taxon>Streptophyta</taxon>
        <taxon>Embryophyta</taxon>
        <taxon>Tracheophyta</taxon>
        <taxon>Spermatophyta</taxon>
        <taxon>Magnoliopsida</taxon>
        <taxon>eudicotyledons</taxon>
        <taxon>Gunneridae</taxon>
        <taxon>Pentapetalae</taxon>
        <taxon>rosids</taxon>
        <taxon>malvids</taxon>
        <taxon>Brassicales</taxon>
        <taxon>Brassicaceae</taxon>
        <taxon>Arabideae</taxon>
        <taxon>Arabis</taxon>
    </lineage>
</organism>
<evidence type="ECO:0000313" key="1">
    <source>
        <dbReference type="EMBL" id="VVB16973.1"/>
    </source>
</evidence>
<gene>
    <name evidence="1" type="ORF">ANE_LOCUS27417</name>
</gene>
<sequence length="93" mass="10590">MEKKNVLYQGALCKPKEKPEQTIVQTKAKISYALDKLVPNLSITSMMHLSLSKGVETCLTKEHTSIGEEPPEITLQRTRSKLKTQCNSWFLRN</sequence>
<dbReference type="OrthoDB" id="1037239at2759"/>
<comment type="caution">
    <text evidence="1">The sequence shown here is derived from an EMBL/GenBank/DDBJ whole genome shotgun (WGS) entry which is preliminary data.</text>
</comment>
<evidence type="ECO:0000313" key="2">
    <source>
        <dbReference type="Proteomes" id="UP000489600"/>
    </source>
</evidence>
<dbReference type="Proteomes" id="UP000489600">
    <property type="component" value="Unassembled WGS sequence"/>
</dbReference>
<protein>
    <submittedName>
        <fullName evidence="1">Uncharacterized protein</fullName>
    </submittedName>
</protein>
<proteinExistence type="predicted"/>
<dbReference type="AlphaFoldDB" id="A0A565CT92"/>
<reference evidence="1" key="1">
    <citation type="submission" date="2019-07" db="EMBL/GenBank/DDBJ databases">
        <authorList>
            <person name="Dittberner H."/>
        </authorList>
    </citation>
    <scope>NUCLEOTIDE SEQUENCE [LARGE SCALE GENOMIC DNA]</scope>
</reference>